<dbReference type="Proteomes" id="UP000077266">
    <property type="component" value="Unassembled WGS sequence"/>
</dbReference>
<evidence type="ECO:0000313" key="2">
    <source>
        <dbReference type="Proteomes" id="UP000077266"/>
    </source>
</evidence>
<dbReference type="STRING" id="1314781.A0A166NBE9"/>
<reference evidence="1 2" key="1">
    <citation type="journal article" date="2016" name="Mol. Biol. Evol.">
        <title>Comparative Genomics of Early-Diverging Mushroom-Forming Fungi Provides Insights into the Origins of Lignocellulose Decay Capabilities.</title>
        <authorList>
            <person name="Nagy L.G."/>
            <person name="Riley R."/>
            <person name="Tritt A."/>
            <person name="Adam C."/>
            <person name="Daum C."/>
            <person name="Floudas D."/>
            <person name="Sun H."/>
            <person name="Yadav J.S."/>
            <person name="Pangilinan J."/>
            <person name="Larsson K.H."/>
            <person name="Matsuura K."/>
            <person name="Barry K."/>
            <person name="Labutti K."/>
            <person name="Kuo R."/>
            <person name="Ohm R.A."/>
            <person name="Bhattacharya S.S."/>
            <person name="Shirouzu T."/>
            <person name="Yoshinaga Y."/>
            <person name="Martin F.M."/>
            <person name="Grigoriev I.V."/>
            <person name="Hibbett D.S."/>
        </authorList>
    </citation>
    <scope>NUCLEOTIDE SEQUENCE [LARGE SCALE GENOMIC DNA]</scope>
    <source>
        <strain evidence="1 2">HHB12029</strain>
    </source>
</reference>
<organism evidence="1 2">
    <name type="scientific">Exidia glandulosa HHB12029</name>
    <dbReference type="NCBI Taxonomy" id="1314781"/>
    <lineage>
        <taxon>Eukaryota</taxon>
        <taxon>Fungi</taxon>
        <taxon>Dikarya</taxon>
        <taxon>Basidiomycota</taxon>
        <taxon>Agaricomycotina</taxon>
        <taxon>Agaricomycetes</taxon>
        <taxon>Auriculariales</taxon>
        <taxon>Exidiaceae</taxon>
        <taxon>Exidia</taxon>
    </lineage>
</organism>
<dbReference type="OrthoDB" id="3051850at2759"/>
<dbReference type="EMBL" id="KV426711">
    <property type="protein sequence ID" value="KZV78968.1"/>
    <property type="molecule type" value="Genomic_DNA"/>
</dbReference>
<dbReference type="InParanoid" id="A0A166NBE9"/>
<gene>
    <name evidence="1" type="ORF">EXIGLDRAFT_782988</name>
</gene>
<sequence>MPMDLQLNVSAFNAPLRLASLPTHHPMYPQMVRCRARAPRYFKSPIHKVFITFPELMDMETVDARPHGRQLSWSTLRGPETTAYSDGQVGAAAVATAADGIERAYLGMLAITSSKPGSLASS</sequence>
<evidence type="ECO:0000313" key="1">
    <source>
        <dbReference type="EMBL" id="KZV78968.1"/>
    </source>
</evidence>
<proteinExistence type="predicted"/>
<protein>
    <submittedName>
        <fullName evidence="1">Uncharacterized protein</fullName>
    </submittedName>
</protein>
<keyword evidence="2" id="KW-1185">Reference proteome</keyword>
<name>A0A166NBE9_EXIGL</name>
<dbReference type="AlphaFoldDB" id="A0A166NBE9"/>
<accession>A0A166NBE9</accession>